<dbReference type="EMBL" id="CM035439">
    <property type="protein sequence ID" value="KAH7284359.1"/>
    <property type="molecule type" value="Genomic_DNA"/>
</dbReference>
<dbReference type="OMA" id="QLWEREE"/>
<feature type="transmembrane region" description="Helical" evidence="1">
    <location>
        <begin position="46"/>
        <end position="67"/>
    </location>
</feature>
<accession>A0A8T2QKC1</accession>
<comment type="caution">
    <text evidence="2">The sequence shown here is derived from an EMBL/GenBank/DDBJ whole genome shotgun (WGS) entry which is preliminary data.</text>
</comment>
<dbReference type="AlphaFoldDB" id="A0A8T2QKC1"/>
<proteinExistence type="predicted"/>
<keyword evidence="1" id="KW-1133">Transmembrane helix</keyword>
<evidence type="ECO:0000313" key="2">
    <source>
        <dbReference type="EMBL" id="KAH7284359.1"/>
    </source>
</evidence>
<feature type="transmembrane region" description="Helical" evidence="1">
    <location>
        <begin position="73"/>
        <end position="94"/>
    </location>
</feature>
<feature type="transmembrane region" description="Helical" evidence="1">
    <location>
        <begin position="160"/>
        <end position="178"/>
    </location>
</feature>
<reference evidence="2" key="1">
    <citation type="submission" date="2021-08" db="EMBL/GenBank/DDBJ databases">
        <title>WGS assembly of Ceratopteris richardii.</title>
        <authorList>
            <person name="Marchant D.B."/>
            <person name="Chen G."/>
            <person name="Jenkins J."/>
            <person name="Shu S."/>
            <person name="Leebens-Mack J."/>
            <person name="Grimwood J."/>
            <person name="Schmutz J."/>
            <person name="Soltis P."/>
            <person name="Soltis D."/>
            <person name="Chen Z.-H."/>
        </authorList>
    </citation>
    <scope>NUCLEOTIDE SEQUENCE</scope>
    <source>
        <strain evidence="2">Whitten #5841</strain>
        <tissue evidence="2">Leaf</tissue>
    </source>
</reference>
<dbReference type="Proteomes" id="UP000825935">
    <property type="component" value="Chromosome 34"/>
</dbReference>
<keyword evidence="1" id="KW-0812">Transmembrane</keyword>
<keyword evidence="1" id="KW-0472">Membrane</keyword>
<sequence>MAEAAALLNESAAHDMQKEVWETDQRSYELLIADQQDECRSIRNGIYQVIGMYIMFHSVIFTAVAQNNLLNCALSWCPVSLCAVVCLATLLTVAERFESAQELDMEVKESNLRLSSVIKCMDDLDKHGAELDLETKQPQVIFHSPGFAARINFLLSFNNLLVICILTGFTALVCWFYVRTLCENCKPCPA</sequence>
<dbReference type="PANTHER" id="PTHR33287:SF11">
    <property type="entry name" value="OS03G0778400 PROTEIN"/>
    <property type="match status" value="1"/>
</dbReference>
<dbReference type="PANTHER" id="PTHR33287">
    <property type="entry name" value="OS03G0453550 PROTEIN"/>
    <property type="match status" value="1"/>
</dbReference>
<dbReference type="OrthoDB" id="1679871at2759"/>
<protein>
    <submittedName>
        <fullName evidence="2">Uncharacterized protein</fullName>
    </submittedName>
</protein>
<name>A0A8T2QKC1_CERRI</name>
<organism evidence="2 3">
    <name type="scientific">Ceratopteris richardii</name>
    <name type="common">Triangle waterfern</name>
    <dbReference type="NCBI Taxonomy" id="49495"/>
    <lineage>
        <taxon>Eukaryota</taxon>
        <taxon>Viridiplantae</taxon>
        <taxon>Streptophyta</taxon>
        <taxon>Embryophyta</taxon>
        <taxon>Tracheophyta</taxon>
        <taxon>Polypodiopsida</taxon>
        <taxon>Polypodiidae</taxon>
        <taxon>Polypodiales</taxon>
        <taxon>Pteridineae</taxon>
        <taxon>Pteridaceae</taxon>
        <taxon>Parkerioideae</taxon>
        <taxon>Ceratopteris</taxon>
    </lineage>
</organism>
<evidence type="ECO:0000313" key="3">
    <source>
        <dbReference type="Proteomes" id="UP000825935"/>
    </source>
</evidence>
<gene>
    <name evidence="2" type="ORF">KP509_34G051000</name>
</gene>
<keyword evidence="3" id="KW-1185">Reference proteome</keyword>
<evidence type="ECO:0000256" key="1">
    <source>
        <dbReference type="SAM" id="Phobius"/>
    </source>
</evidence>